<dbReference type="EMBL" id="CP013386">
    <property type="protein sequence ID" value="AOJ02130.1"/>
    <property type="molecule type" value="Genomic_DNA"/>
</dbReference>
<evidence type="ECO:0000313" key="1">
    <source>
        <dbReference type="EMBL" id="AOJ02130.1"/>
    </source>
</evidence>
<dbReference type="AlphaFoldDB" id="A0A1B4FEK7"/>
<reference evidence="1 2" key="1">
    <citation type="submission" date="2015-12" db="EMBL/GenBank/DDBJ databases">
        <title>Diversity of Burkholderia near neighbor genomes.</title>
        <authorList>
            <person name="Sahl J."/>
            <person name="Wagner D."/>
            <person name="Keim P."/>
        </authorList>
    </citation>
    <scope>NUCLEOTIDE SEQUENCE [LARGE SCALE GENOMIC DNA]</scope>
    <source>
        <strain evidence="1 2">BDU6</strain>
    </source>
</reference>
<gene>
    <name evidence="1" type="ORF">WS70_10085</name>
</gene>
<accession>A0A1B4FEK7</accession>
<dbReference type="Proteomes" id="UP000062519">
    <property type="component" value="Chromosome 1"/>
</dbReference>
<organism evidence="1 2">
    <name type="scientific">Burkholderia mayonis</name>
    <dbReference type="NCBI Taxonomy" id="1385591"/>
    <lineage>
        <taxon>Bacteria</taxon>
        <taxon>Pseudomonadati</taxon>
        <taxon>Pseudomonadota</taxon>
        <taxon>Betaproteobacteria</taxon>
        <taxon>Burkholderiales</taxon>
        <taxon>Burkholderiaceae</taxon>
        <taxon>Burkholderia</taxon>
        <taxon>pseudomallei group</taxon>
    </lineage>
</organism>
<name>A0A1B4FEK7_9BURK</name>
<keyword evidence="2" id="KW-1185">Reference proteome</keyword>
<proteinExistence type="predicted"/>
<protein>
    <submittedName>
        <fullName evidence="1">Uncharacterized protein</fullName>
    </submittedName>
</protein>
<sequence length="60" mass="6028">MRLGSLAVARASHRAAADRPRCPDGSGANAALDVAARCEAAAPEQVAASARSIAPCRALQ</sequence>
<dbReference type="KEGG" id="buu:WS70_10085"/>
<evidence type="ECO:0000313" key="2">
    <source>
        <dbReference type="Proteomes" id="UP000062519"/>
    </source>
</evidence>